<gene>
    <name evidence="2" type="ORF">LA76x_1513</name>
</gene>
<evidence type="ECO:0000313" key="2">
    <source>
        <dbReference type="EMBL" id="ALN79669.1"/>
    </source>
</evidence>
<sequence>MTPMRCIVLPGMDGTGELLSDFVAAMAPEFATEVIAYPRDRPLGYDELVARVRPQLPTDEPYLLIGESFSGPIAIRLAASKPPSLAGLVLCASFARAPRPPGSPLNAATLARLAGLLPLARMPTRWVATAMLGRWSSPQWRARLGPLLASLDPAVMRHRLREGGAVDVTAALAEIACPLLYLRARRDRLVSADSWRSIGEARPDARCIEIDAPHFLLQAHAPAAAAAVRAWHDEFANAGGD</sequence>
<keyword evidence="3" id="KW-1185">Reference proteome</keyword>
<dbReference type="RefSeq" id="WP_057917210.1">
    <property type="nucleotide sequence ID" value="NZ_CP011129.1"/>
</dbReference>
<dbReference type="EMBL" id="CP011129">
    <property type="protein sequence ID" value="ALN79669.1"/>
    <property type="molecule type" value="Genomic_DNA"/>
</dbReference>
<dbReference type="SUPFAM" id="SSF53474">
    <property type="entry name" value="alpha/beta-Hydrolases"/>
    <property type="match status" value="1"/>
</dbReference>
<accession>A0A0S2F7Z2</accession>
<keyword evidence="2" id="KW-0378">Hydrolase</keyword>
<reference evidence="2 3" key="1">
    <citation type="journal article" date="2015" name="BMC Genomics">
        <title>Comparative genomics and metabolic profiling of the genus Lysobacter.</title>
        <authorList>
            <person name="de Bruijn I."/>
            <person name="Cheng X."/>
            <person name="de Jager V."/>
            <person name="Exposito R.G."/>
            <person name="Watrous J."/>
            <person name="Patel N."/>
            <person name="Postma J."/>
            <person name="Dorrestein P.C."/>
            <person name="Kobayashi D."/>
            <person name="Raaijmakers J.M."/>
        </authorList>
    </citation>
    <scope>NUCLEOTIDE SEQUENCE [LARGE SCALE GENOMIC DNA]</scope>
    <source>
        <strain evidence="2 3">76</strain>
    </source>
</reference>
<dbReference type="Gene3D" id="3.40.50.1820">
    <property type="entry name" value="alpha/beta hydrolase"/>
    <property type="match status" value="1"/>
</dbReference>
<protein>
    <submittedName>
        <fullName evidence="2">Alpha/beta hydrolase fold family protein</fullName>
    </submittedName>
</protein>
<evidence type="ECO:0000313" key="3">
    <source>
        <dbReference type="Proteomes" id="UP000060787"/>
    </source>
</evidence>
<dbReference type="PATRIC" id="fig|84531.8.peg.1542"/>
<evidence type="ECO:0000259" key="1">
    <source>
        <dbReference type="Pfam" id="PF12146"/>
    </source>
</evidence>
<proteinExistence type="predicted"/>
<dbReference type="KEGG" id="lab:LA76x_1513"/>
<dbReference type="Proteomes" id="UP000060787">
    <property type="component" value="Chromosome"/>
</dbReference>
<organism evidence="2 3">
    <name type="scientific">Lysobacter antibioticus</name>
    <dbReference type="NCBI Taxonomy" id="84531"/>
    <lineage>
        <taxon>Bacteria</taxon>
        <taxon>Pseudomonadati</taxon>
        <taxon>Pseudomonadota</taxon>
        <taxon>Gammaproteobacteria</taxon>
        <taxon>Lysobacterales</taxon>
        <taxon>Lysobacteraceae</taxon>
        <taxon>Lysobacter</taxon>
    </lineage>
</organism>
<dbReference type="AlphaFoldDB" id="A0A0S2F7Z2"/>
<name>A0A0S2F7Z2_LYSAN</name>
<dbReference type="GO" id="GO:0016787">
    <property type="term" value="F:hydrolase activity"/>
    <property type="evidence" value="ECO:0007669"/>
    <property type="project" value="UniProtKB-KW"/>
</dbReference>
<dbReference type="Pfam" id="PF12146">
    <property type="entry name" value="Hydrolase_4"/>
    <property type="match status" value="1"/>
</dbReference>
<feature type="domain" description="Serine aminopeptidase S33" evidence="1">
    <location>
        <begin position="46"/>
        <end position="196"/>
    </location>
</feature>
<dbReference type="InterPro" id="IPR022742">
    <property type="entry name" value="Hydrolase_4"/>
</dbReference>
<dbReference type="STRING" id="84531.LA76x_1513"/>
<dbReference type="InterPro" id="IPR029058">
    <property type="entry name" value="AB_hydrolase_fold"/>
</dbReference>